<evidence type="ECO:0000256" key="2">
    <source>
        <dbReference type="ARBA" id="ARBA00022729"/>
    </source>
</evidence>
<dbReference type="Gene3D" id="3.90.76.10">
    <property type="entry name" value="Dipeptide-binding Protein, Domain 1"/>
    <property type="match status" value="1"/>
</dbReference>
<dbReference type="CDD" id="cd00995">
    <property type="entry name" value="PBP2_NikA_DppA_OppA_like"/>
    <property type="match status" value="1"/>
</dbReference>
<evidence type="ECO:0000313" key="6">
    <source>
        <dbReference type="Proteomes" id="UP000199002"/>
    </source>
</evidence>
<dbReference type="PIRSF" id="PIRSF002741">
    <property type="entry name" value="MppA"/>
    <property type="match status" value="1"/>
</dbReference>
<dbReference type="InterPro" id="IPR023765">
    <property type="entry name" value="SBP_5_CS"/>
</dbReference>
<dbReference type="GeneID" id="34233521"/>
<comment type="similarity">
    <text evidence="1">Belongs to the bacterial solute-binding protein 5 family.</text>
</comment>
<dbReference type="Pfam" id="PF00496">
    <property type="entry name" value="SBP_bac_5"/>
    <property type="match status" value="1"/>
</dbReference>
<dbReference type="InterPro" id="IPR030678">
    <property type="entry name" value="Peptide/Ni-bd"/>
</dbReference>
<dbReference type="GO" id="GO:0030288">
    <property type="term" value="C:outer membrane-bounded periplasmic space"/>
    <property type="evidence" value="ECO:0007669"/>
    <property type="project" value="UniProtKB-ARBA"/>
</dbReference>
<dbReference type="STRING" id="592050.SAMN05421875_10496"/>
<evidence type="ECO:0000256" key="1">
    <source>
        <dbReference type="ARBA" id="ARBA00005695"/>
    </source>
</evidence>
<evidence type="ECO:0000259" key="4">
    <source>
        <dbReference type="Pfam" id="PF00496"/>
    </source>
</evidence>
<dbReference type="Gene3D" id="3.10.105.10">
    <property type="entry name" value="Dipeptide-binding Protein, Domain 3"/>
    <property type="match status" value="1"/>
</dbReference>
<dbReference type="SUPFAM" id="SSF53850">
    <property type="entry name" value="Periplasmic binding protein-like II"/>
    <property type="match status" value="1"/>
</dbReference>
<keyword evidence="6" id="KW-1185">Reference proteome</keyword>
<dbReference type="GO" id="GO:1904680">
    <property type="term" value="F:peptide transmembrane transporter activity"/>
    <property type="evidence" value="ECO:0007669"/>
    <property type="project" value="TreeGrafter"/>
</dbReference>
<name>A0A1H3XTP1_9BURK</name>
<dbReference type="EMBL" id="FNQJ01000004">
    <property type="protein sequence ID" value="SEA01974.1"/>
    <property type="molecule type" value="Genomic_DNA"/>
</dbReference>
<reference evidence="6" key="1">
    <citation type="submission" date="2016-10" db="EMBL/GenBank/DDBJ databases">
        <authorList>
            <person name="Varghese N."/>
            <person name="Submissions S."/>
        </authorList>
    </citation>
    <scope>NUCLEOTIDE SEQUENCE [LARGE SCALE GENOMIC DNA]</scope>
    <source>
        <strain evidence="6">DSM 25157</strain>
    </source>
</reference>
<dbReference type="GO" id="GO:0043190">
    <property type="term" value="C:ATP-binding cassette (ABC) transporter complex"/>
    <property type="evidence" value="ECO:0007669"/>
    <property type="project" value="InterPro"/>
</dbReference>
<dbReference type="AlphaFoldDB" id="A0A1H3XTP1"/>
<proteinExistence type="inferred from homology"/>
<evidence type="ECO:0000256" key="3">
    <source>
        <dbReference type="SAM" id="SignalP"/>
    </source>
</evidence>
<gene>
    <name evidence="5" type="ORF">SAMN05421875_10496</name>
</gene>
<accession>A0A1H3XTP1</accession>
<feature type="domain" description="Solute-binding protein family 5" evidence="4">
    <location>
        <begin position="71"/>
        <end position="418"/>
    </location>
</feature>
<organism evidence="5 6">
    <name type="scientific">Acidovorax soli</name>
    <dbReference type="NCBI Taxonomy" id="592050"/>
    <lineage>
        <taxon>Bacteria</taxon>
        <taxon>Pseudomonadati</taxon>
        <taxon>Pseudomonadota</taxon>
        <taxon>Betaproteobacteria</taxon>
        <taxon>Burkholderiales</taxon>
        <taxon>Comamonadaceae</taxon>
        <taxon>Acidovorax</taxon>
    </lineage>
</organism>
<sequence>MVLKRSLAVAGLLMTMALGAQAADKVLIGAFDVGPGGNPQKFNPLTASAGFTWYNKYFNTLALYDVNFERISGDLAQGWSVSPDGKAITFNLRKGVKWHDGKPFTSKDVKFTLDLVRNPDLGSVFAPRLDSVTGIATPDPQTVVLTLSEPNTPILDTLTNLMIVPEHQLSGISVKDLRNADWWRASPVGTGPFKWSKYEADQYVELVANPDYFRGRPKLDKLINRYYKDGGAAAIALQAGEIQFSYLTMDQVKESQKNGAFKVVSGASQVLNYLGFNNAEPRFKDVRVRQAMMMAIDRASIVKSLYGGQAVLGNCIYTQKQYVAGDLNPYAYNPAKARQLLAEAGWNGIKGEPLELLTYYGDQLSKDVVATIQAQLADVGVQVVPRFLDGPGFSRVVDSGRFTLVFAGGGNGPEPDTLAPLLDSAYAPPKGLNRMRVALPELDKLFDEGRQETQAAKRPEIYKNICRVTNAKLPWGPLWVSHRFGGIGNKVQNMVWTPAPGGGRYQDNAETWSIQ</sequence>
<dbReference type="PANTHER" id="PTHR30290">
    <property type="entry name" value="PERIPLASMIC BINDING COMPONENT OF ABC TRANSPORTER"/>
    <property type="match status" value="1"/>
</dbReference>
<dbReference type="InterPro" id="IPR000914">
    <property type="entry name" value="SBP_5_dom"/>
</dbReference>
<feature type="signal peptide" evidence="3">
    <location>
        <begin position="1"/>
        <end position="22"/>
    </location>
</feature>
<feature type="chain" id="PRO_5011444971" evidence="3">
    <location>
        <begin position="23"/>
        <end position="515"/>
    </location>
</feature>
<dbReference type="PROSITE" id="PS01040">
    <property type="entry name" value="SBP_BACTERIAL_5"/>
    <property type="match status" value="1"/>
</dbReference>
<protein>
    <submittedName>
        <fullName evidence="5">Peptide/nickel transport system substrate-binding protein</fullName>
    </submittedName>
</protein>
<keyword evidence="2 3" id="KW-0732">Signal</keyword>
<dbReference type="Gene3D" id="3.40.190.10">
    <property type="entry name" value="Periplasmic binding protein-like II"/>
    <property type="match status" value="1"/>
</dbReference>
<dbReference type="Proteomes" id="UP000199002">
    <property type="component" value="Unassembled WGS sequence"/>
</dbReference>
<dbReference type="InterPro" id="IPR039424">
    <property type="entry name" value="SBP_5"/>
</dbReference>
<dbReference type="RefSeq" id="WP_092697305.1">
    <property type="nucleotide sequence ID" value="NZ_CAXIQL010000016.1"/>
</dbReference>
<evidence type="ECO:0000313" key="5">
    <source>
        <dbReference type="EMBL" id="SEA01974.1"/>
    </source>
</evidence>
<dbReference type="GO" id="GO:0015833">
    <property type="term" value="P:peptide transport"/>
    <property type="evidence" value="ECO:0007669"/>
    <property type="project" value="TreeGrafter"/>
</dbReference>